<dbReference type="OrthoDB" id="1430233at2"/>
<organism evidence="2 3">
    <name type="scientific">Arenibacter aquaticus</name>
    <dbReference type="NCBI Taxonomy" id="2489054"/>
    <lineage>
        <taxon>Bacteria</taxon>
        <taxon>Pseudomonadati</taxon>
        <taxon>Bacteroidota</taxon>
        <taxon>Flavobacteriia</taxon>
        <taxon>Flavobacteriales</taxon>
        <taxon>Flavobacteriaceae</taxon>
        <taxon>Arenibacter</taxon>
    </lineage>
</organism>
<evidence type="ECO:0000259" key="1">
    <source>
        <dbReference type="Pfam" id="PF13590"/>
    </source>
</evidence>
<dbReference type="Proteomes" id="UP000267585">
    <property type="component" value="Unassembled WGS sequence"/>
</dbReference>
<evidence type="ECO:0000313" key="3">
    <source>
        <dbReference type="Proteomes" id="UP000267585"/>
    </source>
</evidence>
<dbReference type="InterPro" id="IPR025411">
    <property type="entry name" value="DUF4136"/>
</dbReference>
<name>A0A3S0ADB0_9FLAO</name>
<dbReference type="Pfam" id="PF13590">
    <property type="entry name" value="DUF4136"/>
    <property type="match status" value="1"/>
</dbReference>
<proteinExistence type="predicted"/>
<dbReference type="PROSITE" id="PS51257">
    <property type="entry name" value="PROKAR_LIPOPROTEIN"/>
    <property type="match status" value="1"/>
</dbReference>
<keyword evidence="3" id="KW-1185">Reference proteome</keyword>
<evidence type="ECO:0000313" key="2">
    <source>
        <dbReference type="EMBL" id="RTE52908.1"/>
    </source>
</evidence>
<protein>
    <submittedName>
        <fullName evidence="2">DUF4136 domain-containing protein</fullName>
    </submittedName>
</protein>
<feature type="domain" description="DUF4136" evidence="1">
    <location>
        <begin position="21"/>
        <end position="171"/>
    </location>
</feature>
<gene>
    <name evidence="2" type="ORF">EHW67_14680</name>
</gene>
<sequence length="173" mass="19182">MKHLLSIYILVFFVSCSAIKVSYDYDKETEFSAYSTYNYYPDMDTGLSELDTKRLLRAIDSTLRGKGFLLSEEPEFLIGIVSSSFQAPRNNTVGVGIGGGGGNVGGGMSIGLPVGATNIKREIQFDFVDSQKDELFWQAVTVSSLKENSSPQEREKKIRALVVKAFEKYPPKK</sequence>
<reference evidence="2 3" key="1">
    <citation type="submission" date="2018-11" db="EMBL/GenBank/DDBJ databases">
        <title>Arenibacter aquaticus sp.nov., a marine bacterium isolated from surface seawater in the South China Sea.</title>
        <authorList>
            <person name="Guo J."/>
            <person name="Sun J."/>
        </authorList>
    </citation>
    <scope>NUCLEOTIDE SEQUENCE [LARGE SCALE GENOMIC DNA]</scope>
    <source>
        <strain evidence="2 3">GUO666</strain>
    </source>
</reference>
<dbReference type="AlphaFoldDB" id="A0A3S0ADB0"/>
<accession>A0A3S0ADB0</accession>
<dbReference type="EMBL" id="RQPJ01000014">
    <property type="protein sequence ID" value="RTE52908.1"/>
    <property type="molecule type" value="Genomic_DNA"/>
</dbReference>
<comment type="caution">
    <text evidence="2">The sequence shown here is derived from an EMBL/GenBank/DDBJ whole genome shotgun (WGS) entry which is preliminary data.</text>
</comment>
<dbReference type="RefSeq" id="WP_126163132.1">
    <property type="nucleotide sequence ID" value="NZ_RQPJ01000014.1"/>
</dbReference>
<dbReference type="Gene3D" id="3.30.160.670">
    <property type="match status" value="1"/>
</dbReference>